<feature type="transmembrane region" description="Helical" evidence="8">
    <location>
        <begin position="71"/>
        <end position="90"/>
    </location>
</feature>
<evidence type="ECO:0000256" key="6">
    <source>
        <dbReference type="ARBA" id="ARBA00022989"/>
    </source>
</evidence>
<keyword evidence="6 8" id="KW-1133">Transmembrane helix</keyword>
<dbReference type="PANTHER" id="PTHR30269">
    <property type="entry name" value="TRANSMEMBRANE PROTEIN YFCA"/>
    <property type="match status" value="1"/>
</dbReference>
<proteinExistence type="inferred from homology"/>
<feature type="transmembrane region" description="Helical" evidence="8">
    <location>
        <begin position="197"/>
        <end position="216"/>
    </location>
</feature>
<evidence type="ECO:0000256" key="3">
    <source>
        <dbReference type="ARBA" id="ARBA00022448"/>
    </source>
</evidence>
<keyword evidence="5 8" id="KW-0812">Transmembrane</keyword>
<feature type="transmembrane region" description="Helical" evidence="8">
    <location>
        <begin position="222"/>
        <end position="244"/>
    </location>
</feature>
<evidence type="ECO:0000256" key="7">
    <source>
        <dbReference type="ARBA" id="ARBA00023136"/>
    </source>
</evidence>
<name>A4GIJ2_9BACT</name>
<dbReference type="AlphaFoldDB" id="A4GIJ2"/>
<sequence length="248" mass="26203">MDMLLVFLLAAGLSGGFVNGLSGFGTALFSLGWLLQVMPPQQAVAIALVCSLVTGVPGVWQVRHSIDRRRLALFILPAFAGIPIGTVLLGLVDTRLLSLLVGGMLLLYGGYFAFRRTLPTIEGNWTLVEAGIGFVGGVLGAMAGLSGALPSMWLALRPWPKAVQRGIMQPFSMVILLVATVLLALEGVFMPQVLYNLALVLPASMFGAVIGLMLFRRMPDALYPRVLIGLMLISGGTLLARTLLAGGA</sequence>
<organism evidence="9">
    <name type="scientific">uncultured marine bacterium HF10_25F10</name>
    <dbReference type="NCBI Taxonomy" id="413068"/>
    <lineage>
        <taxon>Bacteria</taxon>
        <taxon>environmental samples</taxon>
    </lineage>
</organism>
<comment type="similarity">
    <text evidence="2 8">Belongs to the 4-toluene sulfonate uptake permease (TSUP) (TC 2.A.102) family.</text>
</comment>
<evidence type="ECO:0000256" key="8">
    <source>
        <dbReference type="RuleBase" id="RU363041"/>
    </source>
</evidence>
<dbReference type="GO" id="GO:0005886">
    <property type="term" value="C:plasma membrane"/>
    <property type="evidence" value="ECO:0007669"/>
    <property type="project" value="UniProtKB-SubCell"/>
</dbReference>
<feature type="transmembrane region" description="Helical" evidence="8">
    <location>
        <begin position="167"/>
        <end position="185"/>
    </location>
</feature>
<evidence type="ECO:0000256" key="4">
    <source>
        <dbReference type="ARBA" id="ARBA00022475"/>
    </source>
</evidence>
<reference evidence="9" key="2">
    <citation type="journal article" date="2007" name="Proc. Natl. Acad. Sci. U.S.A.">
        <title>Proteorhodopsin photosystem gene expression enables photophosphorylation in a heterologous host.</title>
        <authorList>
            <person name="Martinez A."/>
            <person name="Bradley A.S."/>
            <person name="Waldbauer J.R."/>
            <person name="Summons R.E."/>
            <person name="Delong E.F."/>
        </authorList>
    </citation>
    <scope>NUCLEOTIDE SEQUENCE</scope>
</reference>
<dbReference type="Pfam" id="PF01925">
    <property type="entry name" value="TauE"/>
    <property type="match status" value="1"/>
</dbReference>
<feature type="transmembrane region" description="Helical" evidence="8">
    <location>
        <begin position="44"/>
        <end position="62"/>
    </location>
</feature>
<dbReference type="EMBL" id="EF100191">
    <property type="protein sequence ID" value="ABL61002.1"/>
    <property type="molecule type" value="Genomic_DNA"/>
</dbReference>
<feature type="transmembrane region" description="Helical" evidence="8">
    <location>
        <begin position="126"/>
        <end position="147"/>
    </location>
</feature>
<accession>A4GIJ2</accession>
<evidence type="ECO:0000256" key="5">
    <source>
        <dbReference type="ARBA" id="ARBA00022692"/>
    </source>
</evidence>
<dbReference type="PANTHER" id="PTHR30269:SF37">
    <property type="entry name" value="MEMBRANE TRANSPORTER PROTEIN"/>
    <property type="match status" value="1"/>
</dbReference>
<gene>
    <name evidence="9" type="ORF">ALOHA_HF1025F10.14</name>
</gene>
<reference evidence="9" key="1">
    <citation type="journal article" date="2007" name="Environ. Microbiol.">
        <title>Proteorhodopsin photosystem gene clusters exhibit co-evolutionary trends and shared ancestry among diverse marine microbial phyla.</title>
        <authorList>
            <person name="McCarren J."/>
            <person name="Delong E.F."/>
        </authorList>
    </citation>
    <scope>NUCLEOTIDE SEQUENCE</scope>
</reference>
<feature type="transmembrane region" description="Helical" evidence="8">
    <location>
        <begin position="96"/>
        <end position="114"/>
    </location>
</feature>
<keyword evidence="7 8" id="KW-0472">Membrane</keyword>
<keyword evidence="4 8" id="KW-1003">Cell membrane</keyword>
<dbReference type="InterPro" id="IPR052017">
    <property type="entry name" value="TSUP"/>
</dbReference>
<evidence type="ECO:0000256" key="2">
    <source>
        <dbReference type="ARBA" id="ARBA00009142"/>
    </source>
</evidence>
<protein>
    <recommendedName>
        <fullName evidence="8">Probable membrane transporter protein</fullName>
    </recommendedName>
</protein>
<evidence type="ECO:0000256" key="1">
    <source>
        <dbReference type="ARBA" id="ARBA00004651"/>
    </source>
</evidence>
<dbReference type="InterPro" id="IPR002781">
    <property type="entry name" value="TM_pro_TauE-like"/>
</dbReference>
<keyword evidence="3" id="KW-0813">Transport</keyword>
<evidence type="ECO:0000313" key="9">
    <source>
        <dbReference type="EMBL" id="ABL61002.1"/>
    </source>
</evidence>
<comment type="subcellular location">
    <subcellularLocation>
        <location evidence="1 8">Cell membrane</location>
        <topology evidence="1 8">Multi-pass membrane protein</topology>
    </subcellularLocation>
</comment>